<gene>
    <name evidence="4" type="ORF">RDV89_07550</name>
</gene>
<keyword evidence="5" id="KW-1185">Reference proteome</keyword>
<organism evidence="4 5">
    <name type="scientific">Nocardioides imazamoxiresistens</name>
    <dbReference type="NCBI Taxonomy" id="3231893"/>
    <lineage>
        <taxon>Bacteria</taxon>
        <taxon>Bacillati</taxon>
        <taxon>Actinomycetota</taxon>
        <taxon>Actinomycetes</taxon>
        <taxon>Propionibacteriales</taxon>
        <taxon>Nocardioidaceae</taxon>
        <taxon>Nocardioides</taxon>
    </lineage>
</organism>
<dbReference type="PANTHER" id="PTHR30024">
    <property type="entry name" value="ALIPHATIC SULFONATES-BINDING PROTEIN-RELATED"/>
    <property type="match status" value="1"/>
</dbReference>
<name>A0ABU3PUL1_9ACTN</name>
<evidence type="ECO:0000256" key="1">
    <source>
        <dbReference type="ARBA" id="ARBA00010742"/>
    </source>
</evidence>
<sequence length="333" mass="34518">MSPLSGPRPSARSLRARLGTAAAVASLLGASVACTSTGGDDDGDVTTVTVGTLRGQPHFYAPFLYGDHATGDIEYEVVTLDTAPALNDALLSGTVDMAVGSITATIAGAAQGRDVKVVAAASDGGSGFVAAEGIDSIDDLVGRPVGYLESSSQYVVLQLLLEEAGIGTDEVDLVSLSAPEFFNAFDTGQIDAFLAPEIGVSLALAAGGTELASPYETEIGRVNIGLLASQAFIDENPDAVQEVVDTHAATTEYMVGNQDEWLPELVEEYGGDEAVFATALENFWLRSDLSPTYEEQIANLGAQMARLGMIATAPDVADVVDTSFASREEPEES</sequence>
<evidence type="ECO:0000313" key="4">
    <source>
        <dbReference type="EMBL" id="MDT9592918.1"/>
    </source>
</evidence>
<comment type="similarity">
    <text evidence="1">Belongs to the bacterial solute-binding protein SsuA/TauA family.</text>
</comment>
<feature type="signal peptide" evidence="2">
    <location>
        <begin position="1"/>
        <end position="35"/>
    </location>
</feature>
<dbReference type="Pfam" id="PF09084">
    <property type="entry name" value="NMT1"/>
    <property type="match status" value="1"/>
</dbReference>
<dbReference type="Proteomes" id="UP001268542">
    <property type="component" value="Unassembled WGS sequence"/>
</dbReference>
<protein>
    <submittedName>
        <fullName evidence="4">ABC transporter substrate-binding protein</fullName>
    </submittedName>
</protein>
<evidence type="ECO:0000259" key="3">
    <source>
        <dbReference type="SMART" id="SM00062"/>
    </source>
</evidence>
<comment type="caution">
    <text evidence="4">The sequence shown here is derived from an EMBL/GenBank/DDBJ whole genome shotgun (WGS) entry which is preliminary data.</text>
</comment>
<feature type="domain" description="Solute-binding protein family 3/N-terminal" evidence="3">
    <location>
        <begin position="47"/>
        <end position="273"/>
    </location>
</feature>
<dbReference type="Gene3D" id="3.40.190.10">
    <property type="entry name" value="Periplasmic binding protein-like II"/>
    <property type="match status" value="2"/>
</dbReference>
<evidence type="ECO:0000256" key="2">
    <source>
        <dbReference type="SAM" id="SignalP"/>
    </source>
</evidence>
<dbReference type="EMBL" id="JAVYII010000003">
    <property type="protein sequence ID" value="MDT9592918.1"/>
    <property type="molecule type" value="Genomic_DNA"/>
</dbReference>
<dbReference type="SMART" id="SM00062">
    <property type="entry name" value="PBPb"/>
    <property type="match status" value="1"/>
</dbReference>
<accession>A0ABU3PUL1</accession>
<proteinExistence type="inferred from homology"/>
<dbReference type="SUPFAM" id="SSF53850">
    <property type="entry name" value="Periplasmic binding protein-like II"/>
    <property type="match status" value="1"/>
</dbReference>
<dbReference type="InterPro" id="IPR001638">
    <property type="entry name" value="Solute-binding_3/MltF_N"/>
</dbReference>
<keyword evidence="2" id="KW-0732">Signal</keyword>
<dbReference type="InterPro" id="IPR015168">
    <property type="entry name" value="SsuA/THI5"/>
</dbReference>
<reference evidence="4 5" key="1">
    <citation type="submission" date="2023-08" db="EMBL/GenBank/DDBJ databases">
        <title>Nocardioides seae sp. nov., a bacterium isolated from a soil.</title>
        <authorList>
            <person name="Wang X."/>
        </authorList>
    </citation>
    <scope>NUCLEOTIDE SEQUENCE [LARGE SCALE GENOMIC DNA]</scope>
    <source>
        <strain evidence="4 5">YZH12</strain>
    </source>
</reference>
<evidence type="ECO:0000313" key="5">
    <source>
        <dbReference type="Proteomes" id="UP001268542"/>
    </source>
</evidence>
<feature type="chain" id="PRO_5046118255" evidence="2">
    <location>
        <begin position="36"/>
        <end position="333"/>
    </location>
</feature>
<dbReference type="RefSeq" id="WP_315732350.1">
    <property type="nucleotide sequence ID" value="NZ_JAVYII010000003.1"/>
</dbReference>